<name>A0A401Z501_9ACTN</name>
<proteinExistence type="predicted"/>
<dbReference type="AlphaFoldDB" id="A0A401Z501"/>
<comment type="caution">
    <text evidence="2">The sequence shown here is derived from an EMBL/GenBank/DDBJ whole genome shotgun (WGS) entry which is preliminary data.</text>
</comment>
<dbReference type="RefSeq" id="WP_160161830.1">
    <property type="nucleotide sequence ID" value="NZ_BIFH01000054.1"/>
</dbReference>
<keyword evidence="1" id="KW-1133">Transmembrane helix</keyword>
<keyword evidence="1" id="KW-0812">Transmembrane</keyword>
<evidence type="ECO:0000313" key="2">
    <source>
        <dbReference type="EMBL" id="GCE01908.1"/>
    </source>
</evidence>
<reference evidence="2 3" key="1">
    <citation type="submission" date="2018-12" db="EMBL/GenBank/DDBJ databases">
        <title>Draft genome sequence of Embleya hyalina NBRC 13850T.</title>
        <authorList>
            <person name="Komaki H."/>
            <person name="Hosoyama A."/>
            <person name="Kimura A."/>
            <person name="Ichikawa N."/>
            <person name="Tamura T."/>
        </authorList>
    </citation>
    <scope>NUCLEOTIDE SEQUENCE [LARGE SCALE GENOMIC DNA]</scope>
    <source>
        <strain evidence="2 3">NBRC 13850</strain>
    </source>
</reference>
<evidence type="ECO:0000313" key="3">
    <source>
        <dbReference type="Proteomes" id="UP000286931"/>
    </source>
</evidence>
<dbReference type="Proteomes" id="UP000286931">
    <property type="component" value="Unassembled WGS sequence"/>
</dbReference>
<sequence length="51" mass="5706">MLDALGAFAELTPFLAVAVGFTFVIRGILRADRREREHYAKKDAETRAHSS</sequence>
<organism evidence="2 3">
    <name type="scientific">Embleya hyalina</name>
    <dbReference type="NCBI Taxonomy" id="516124"/>
    <lineage>
        <taxon>Bacteria</taxon>
        <taxon>Bacillati</taxon>
        <taxon>Actinomycetota</taxon>
        <taxon>Actinomycetes</taxon>
        <taxon>Kitasatosporales</taxon>
        <taxon>Streptomycetaceae</taxon>
        <taxon>Embleya</taxon>
    </lineage>
</organism>
<feature type="transmembrane region" description="Helical" evidence="1">
    <location>
        <begin position="12"/>
        <end position="29"/>
    </location>
</feature>
<dbReference type="EMBL" id="BIFH01000054">
    <property type="protein sequence ID" value="GCE01908.1"/>
    <property type="molecule type" value="Genomic_DNA"/>
</dbReference>
<accession>A0A401Z501</accession>
<keyword evidence="3" id="KW-1185">Reference proteome</keyword>
<keyword evidence="1" id="KW-0472">Membrane</keyword>
<gene>
    <name evidence="2" type="ORF">EHYA_09683</name>
</gene>
<evidence type="ECO:0000256" key="1">
    <source>
        <dbReference type="SAM" id="Phobius"/>
    </source>
</evidence>
<protein>
    <submittedName>
        <fullName evidence="2">Uncharacterized protein</fullName>
    </submittedName>
</protein>
<dbReference type="OrthoDB" id="4807612at2"/>